<dbReference type="AlphaFoldDB" id="A0A927B4R7"/>
<organism evidence="2 3">
    <name type="scientific">Spirosoma validum</name>
    <dbReference type="NCBI Taxonomy" id="2771355"/>
    <lineage>
        <taxon>Bacteria</taxon>
        <taxon>Pseudomonadati</taxon>
        <taxon>Bacteroidota</taxon>
        <taxon>Cytophagia</taxon>
        <taxon>Cytophagales</taxon>
        <taxon>Cytophagaceae</taxon>
        <taxon>Spirosoma</taxon>
    </lineage>
</organism>
<dbReference type="RefSeq" id="WP_191040993.1">
    <property type="nucleotide sequence ID" value="NZ_JACXAA010000008.1"/>
</dbReference>
<evidence type="ECO:0000313" key="3">
    <source>
        <dbReference type="Proteomes" id="UP000653797"/>
    </source>
</evidence>
<dbReference type="Proteomes" id="UP000653797">
    <property type="component" value="Unassembled WGS sequence"/>
</dbReference>
<name>A0A927B4R7_9BACT</name>
<keyword evidence="3" id="KW-1185">Reference proteome</keyword>
<evidence type="ECO:0000313" key="2">
    <source>
        <dbReference type="EMBL" id="MBD2755369.1"/>
    </source>
</evidence>
<protein>
    <submittedName>
        <fullName evidence="2">Uncharacterized protein</fullName>
    </submittedName>
</protein>
<proteinExistence type="predicted"/>
<dbReference type="EMBL" id="JACXAA010000008">
    <property type="protein sequence ID" value="MBD2755369.1"/>
    <property type="molecule type" value="Genomic_DNA"/>
</dbReference>
<accession>A0A927B4R7</accession>
<reference evidence="2" key="1">
    <citation type="submission" date="2020-09" db="EMBL/GenBank/DDBJ databases">
        <authorList>
            <person name="Kim M.K."/>
        </authorList>
    </citation>
    <scope>NUCLEOTIDE SEQUENCE</scope>
    <source>
        <strain evidence="2">BT704</strain>
    </source>
</reference>
<feature type="region of interest" description="Disordered" evidence="1">
    <location>
        <begin position="84"/>
        <end position="105"/>
    </location>
</feature>
<sequence length="105" mass="11498">MKRKIVLFTVSILLLRLTGCKKNETAVTPDDPLPQFSRQTASKINEISYESAKVTIAVSGTGTSPLKSFGLVYFETETQPKISAGSREEYTVPVGSVNPKHHSRS</sequence>
<gene>
    <name evidence="2" type="ORF">IC230_20880</name>
</gene>
<evidence type="ECO:0000256" key="1">
    <source>
        <dbReference type="SAM" id="MobiDB-lite"/>
    </source>
</evidence>
<comment type="caution">
    <text evidence="2">The sequence shown here is derived from an EMBL/GenBank/DDBJ whole genome shotgun (WGS) entry which is preliminary data.</text>
</comment>